<name>A0AAE0YKZ4_9GAST</name>
<feature type="region of interest" description="Disordered" evidence="1">
    <location>
        <begin position="63"/>
        <end position="88"/>
    </location>
</feature>
<accession>A0AAE0YKZ4</accession>
<evidence type="ECO:0000313" key="3">
    <source>
        <dbReference type="Proteomes" id="UP001283361"/>
    </source>
</evidence>
<gene>
    <name evidence="2" type="ORF">RRG08_057334</name>
</gene>
<feature type="region of interest" description="Disordered" evidence="1">
    <location>
        <begin position="132"/>
        <end position="176"/>
    </location>
</feature>
<protein>
    <submittedName>
        <fullName evidence="2">Uncharacterized protein</fullName>
    </submittedName>
</protein>
<reference evidence="2" key="1">
    <citation type="journal article" date="2023" name="G3 (Bethesda)">
        <title>A reference genome for the long-term kleptoplast-retaining sea slug Elysia crispata morphotype clarki.</title>
        <authorList>
            <person name="Eastman K.E."/>
            <person name="Pendleton A.L."/>
            <person name="Shaikh M.A."/>
            <person name="Suttiyut T."/>
            <person name="Ogas R."/>
            <person name="Tomko P."/>
            <person name="Gavelis G."/>
            <person name="Widhalm J.R."/>
            <person name="Wisecaver J.H."/>
        </authorList>
    </citation>
    <scope>NUCLEOTIDE SEQUENCE</scope>
    <source>
        <strain evidence="2">ECLA1</strain>
    </source>
</reference>
<evidence type="ECO:0000256" key="1">
    <source>
        <dbReference type="SAM" id="MobiDB-lite"/>
    </source>
</evidence>
<dbReference type="EMBL" id="JAWDGP010006072">
    <property type="protein sequence ID" value="KAK3747790.1"/>
    <property type="molecule type" value="Genomic_DNA"/>
</dbReference>
<dbReference type="Proteomes" id="UP001283361">
    <property type="component" value="Unassembled WGS sequence"/>
</dbReference>
<comment type="caution">
    <text evidence="2">The sequence shown here is derived from an EMBL/GenBank/DDBJ whole genome shotgun (WGS) entry which is preliminary data.</text>
</comment>
<evidence type="ECO:0000313" key="2">
    <source>
        <dbReference type="EMBL" id="KAK3747790.1"/>
    </source>
</evidence>
<organism evidence="2 3">
    <name type="scientific">Elysia crispata</name>
    <name type="common">lettuce slug</name>
    <dbReference type="NCBI Taxonomy" id="231223"/>
    <lineage>
        <taxon>Eukaryota</taxon>
        <taxon>Metazoa</taxon>
        <taxon>Spiralia</taxon>
        <taxon>Lophotrochozoa</taxon>
        <taxon>Mollusca</taxon>
        <taxon>Gastropoda</taxon>
        <taxon>Heterobranchia</taxon>
        <taxon>Euthyneura</taxon>
        <taxon>Panpulmonata</taxon>
        <taxon>Sacoglossa</taxon>
        <taxon>Placobranchoidea</taxon>
        <taxon>Plakobranchidae</taxon>
        <taxon>Elysia</taxon>
    </lineage>
</organism>
<sequence>MVAPKPWRSEDRLTLPKTPNTKGFDNRLSPLPEGGVWKCCPKGASPPSKGGPVTTCAQDTLCKGGKGSPETSNSFEPPTGIDINPSHGWERDSFCLRNDKVEHRGVRINTAKPLSKAKRFPHDRGSFVHKGALFFPSPRAGHAHLPPPKGGRKANPTSPPSTPRGGRPSVSGGHQP</sequence>
<keyword evidence="3" id="KW-1185">Reference proteome</keyword>
<feature type="compositionally biased region" description="Low complexity" evidence="1">
    <location>
        <begin position="163"/>
        <end position="176"/>
    </location>
</feature>
<feature type="region of interest" description="Disordered" evidence="1">
    <location>
        <begin position="1"/>
        <end position="29"/>
    </location>
</feature>
<dbReference type="AlphaFoldDB" id="A0AAE0YKZ4"/>
<proteinExistence type="predicted"/>